<evidence type="ECO:0000313" key="2">
    <source>
        <dbReference type="Proteomes" id="UP000188532"/>
    </source>
</evidence>
<evidence type="ECO:0000313" key="1">
    <source>
        <dbReference type="EMBL" id="OOK80547.1"/>
    </source>
</evidence>
<gene>
    <name evidence="1" type="ORF">BZL29_2886</name>
</gene>
<comment type="caution">
    <text evidence="1">The sequence shown here is derived from an EMBL/GenBank/DDBJ whole genome shotgun (WGS) entry which is preliminary data.</text>
</comment>
<reference evidence="1 2" key="1">
    <citation type="submission" date="2017-02" db="EMBL/GenBank/DDBJ databases">
        <title>Complete genome sequences of Mycobacterium kansasii strains isolated from rhesus macaques.</title>
        <authorList>
            <person name="Panda A."/>
            <person name="Nagaraj S."/>
            <person name="Zhao X."/>
            <person name="Tettelin H."/>
            <person name="Detolla L.J."/>
        </authorList>
    </citation>
    <scope>NUCLEOTIDE SEQUENCE [LARGE SCALE GENOMIC DNA]</scope>
    <source>
        <strain evidence="1 2">11-3469</strain>
    </source>
</reference>
<proteinExistence type="predicted"/>
<dbReference type="EMBL" id="MVBN01000002">
    <property type="protein sequence ID" value="OOK80547.1"/>
    <property type="molecule type" value="Genomic_DNA"/>
</dbReference>
<dbReference type="AlphaFoldDB" id="A0A1V3XMU4"/>
<protein>
    <submittedName>
        <fullName evidence="1">Uncharacterized protein</fullName>
    </submittedName>
</protein>
<dbReference type="Proteomes" id="UP000188532">
    <property type="component" value="Unassembled WGS sequence"/>
</dbReference>
<organism evidence="1 2">
    <name type="scientific">Mycobacterium kansasii</name>
    <dbReference type="NCBI Taxonomy" id="1768"/>
    <lineage>
        <taxon>Bacteria</taxon>
        <taxon>Bacillati</taxon>
        <taxon>Actinomycetota</taxon>
        <taxon>Actinomycetes</taxon>
        <taxon>Mycobacteriales</taxon>
        <taxon>Mycobacteriaceae</taxon>
        <taxon>Mycobacterium</taxon>
    </lineage>
</organism>
<sequence length="41" mass="4326">MTIHLPTTAVPVRRPFSGWLPLVFRADGTASADAVGHPPGE</sequence>
<accession>A0A1V3XMU4</accession>
<name>A0A1V3XMU4_MYCKA</name>